<dbReference type="RefSeq" id="WP_075727798.1">
    <property type="nucleotide sequence ID" value="NZ_CP009245.1"/>
</dbReference>
<organism evidence="1 2">
    <name type="scientific">Corynebacterium aquilae DSM 44791</name>
    <dbReference type="NCBI Taxonomy" id="1431546"/>
    <lineage>
        <taxon>Bacteria</taxon>
        <taxon>Bacillati</taxon>
        <taxon>Actinomycetota</taxon>
        <taxon>Actinomycetes</taxon>
        <taxon>Mycobacteriales</taxon>
        <taxon>Corynebacteriaceae</taxon>
        <taxon>Corynebacterium</taxon>
    </lineage>
</organism>
<keyword evidence="2" id="KW-1185">Reference proteome</keyword>
<dbReference type="OrthoDB" id="3243391at2"/>
<sequence>MLHANAKDPLILVEHARADQFDTSGLEAEIKIARATLNAASQALANLGEKGTNAALAMG</sequence>
<dbReference type="Proteomes" id="UP000185478">
    <property type="component" value="Chromosome"/>
</dbReference>
<evidence type="ECO:0000313" key="2">
    <source>
        <dbReference type="Proteomes" id="UP000185478"/>
    </source>
</evidence>
<gene>
    <name evidence="1" type="ORF">CAQU_11585</name>
</gene>
<dbReference type="EMBL" id="CP009245">
    <property type="protein sequence ID" value="APT85578.1"/>
    <property type="molecule type" value="Genomic_DNA"/>
</dbReference>
<evidence type="ECO:0000313" key="1">
    <source>
        <dbReference type="EMBL" id="APT85578.1"/>
    </source>
</evidence>
<dbReference type="AlphaFoldDB" id="A0A1L7CID5"/>
<accession>A0A1L7CID5</accession>
<dbReference type="KEGG" id="caqu:CAQU_11585"/>
<reference evidence="1 2" key="1">
    <citation type="submission" date="2014-08" db="EMBL/GenBank/DDBJ databases">
        <title>Complete genome sequence of Corynebacterium aquilae S-613T(T) (=DSM 44791(T)), isolated from the choana of a healthy golden eagle.</title>
        <authorList>
            <person name="Ruckert C."/>
            <person name="Albersmeier A."/>
            <person name="Winkler A."/>
            <person name="Kalinowski J."/>
        </authorList>
    </citation>
    <scope>NUCLEOTIDE SEQUENCE [LARGE SCALE GENOMIC DNA]</scope>
    <source>
        <strain evidence="1 2">S-613</strain>
    </source>
</reference>
<protein>
    <submittedName>
        <fullName evidence="1">Uncharacterized protein</fullName>
    </submittedName>
</protein>
<proteinExistence type="predicted"/>
<name>A0A1L7CID5_9CORY</name>